<gene>
    <name evidence="1" type="ORF">DFR74_102274</name>
</gene>
<name>A0A366DX40_9NOCA</name>
<protein>
    <submittedName>
        <fullName evidence="1">Uncharacterized protein</fullName>
    </submittedName>
</protein>
<sequence length="511" mass="53218">MTTHLLTRAEITKLARLLEIPDESALDFLSALSPEALRAFRERATDLLFDRDSKRLQRVAAASALVPTAISAKAAERAFGPVLCAAVAGSVEPERAVAIARALPAPFLGAAAAQLDPRRTGPLLAAVPASLAAEVARVLIRAGDHVTLSRFVGAVPEQVLRAALPLAEDTDLLRVGFLLEDKSGTDRLVDLVADRIPGLVRAAADHGLWAEAIDLLDTVSPANRARIGDIAAGLGPEVLDGLLAAVHALDAWATLLPVTAGMSPDGLCALAARPGVHDPAALGAVMDAALDGGLWLELLPLAEHLDDEQRAFLAARLAAKPDGELADLVRRADEAGLWAAMLPIALAMDAGDRARVAALPVLHERPVLRTVLGVIAEHDLWGQGFALVGALPEAAQRILASCLGELTRGQLLAAIRAAAASEHIDTLVAVALAQDADGRARVLDILDGLDDLDEFLAALTADTAPVVWDALVEVREEIPPVLRARLADRADACGHPETAAGLRPADAVGAA</sequence>
<evidence type="ECO:0000313" key="2">
    <source>
        <dbReference type="Proteomes" id="UP000252586"/>
    </source>
</evidence>
<evidence type="ECO:0000313" key="1">
    <source>
        <dbReference type="EMBL" id="RBO93854.1"/>
    </source>
</evidence>
<dbReference type="AlphaFoldDB" id="A0A366DX40"/>
<accession>A0A366DX40</accession>
<comment type="caution">
    <text evidence="1">The sequence shown here is derived from an EMBL/GenBank/DDBJ whole genome shotgun (WGS) entry which is preliminary data.</text>
</comment>
<keyword evidence="2" id="KW-1185">Reference proteome</keyword>
<reference evidence="1 2" key="1">
    <citation type="submission" date="2018-06" db="EMBL/GenBank/DDBJ databases">
        <title>Genomic Encyclopedia of Type Strains, Phase IV (KMG-IV): sequencing the most valuable type-strain genomes for metagenomic binning, comparative biology and taxonomic classification.</title>
        <authorList>
            <person name="Goeker M."/>
        </authorList>
    </citation>
    <scope>NUCLEOTIDE SEQUENCE [LARGE SCALE GENOMIC DNA]</scope>
    <source>
        <strain evidence="1 2">DSM 44599</strain>
    </source>
</reference>
<dbReference type="RefSeq" id="WP_067502014.1">
    <property type="nucleotide sequence ID" value="NZ_QNRE01000002.1"/>
</dbReference>
<dbReference type="EMBL" id="QNRE01000002">
    <property type="protein sequence ID" value="RBO93854.1"/>
    <property type="molecule type" value="Genomic_DNA"/>
</dbReference>
<dbReference type="STRING" id="1210090.GCA_001613185_00351"/>
<organism evidence="1 2">
    <name type="scientific">Nocardia puris</name>
    <dbReference type="NCBI Taxonomy" id="208602"/>
    <lineage>
        <taxon>Bacteria</taxon>
        <taxon>Bacillati</taxon>
        <taxon>Actinomycetota</taxon>
        <taxon>Actinomycetes</taxon>
        <taxon>Mycobacteriales</taxon>
        <taxon>Nocardiaceae</taxon>
        <taxon>Nocardia</taxon>
    </lineage>
</organism>
<dbReference type="Proteomes" id="UP000252586">
    <property type="component" value="Unassembled WGS sequence"/>
</dbReference>
<proteinExistence type="predicted"/>